<reference evidence="2" key="1">
    <citation type="submission" date="2021-02" db="EMBL/GenBank/DDBJ databases">
        <authorList>
            <person name="Nowell W R."/>
        </authorList>
    </citation>
    <scope>NUCLEOTIDE SEQUENCE</scope>
</reference>
<comment type="caution">
    <text evidence="2">The sequence shown here is derived from an EMBL/GenBank/DDBJ whole genome shotgun (WGS) entry which is preliminary data.</text>
</comment>
<protein>
    <submittedName>
        <fullName evidence="2">Uncharacterized protein</fullName>
    </submittedName>
</protein>
<evidence type="ECO:0000313" key="3">
    <source>
        <dbReference type="EMBL" id="CAF4706262.1"/>
    </source>
</evidence>
<dbReference type="EMBL" id="CAJOBC010164715">
    <property type="protein sequence ID" value="CAF4706262.1"/>
    <property type="molecule type" value="Genomic_DNA"/>
</dbReference>
<dbReference type="Proteomes" id="UP000663829">
    <property type="component" value="Unassembled WGS sequence"/>
</dbReference>
<dbReference type="Proteomes" id="UP000681722">
    <property type="component" value="Unassembled WGS sequence"/>
</dbReference>
<dbReference type="EMBL" id="CAJNOQ010070505">
    <property type="protein sequence ID" value="CAF1685648.1"/>
    <property type="molecule type" value="Genomic_DNA"/>
</dbReference>
<evidence type="ECO:0000313" key="4">
    <source>
        <dbReference type="Proteomes" id="UP000663829"/>
    </source>
</evidence>
<gene>
    <name evidence="2" type="ORF">GPM918_LOCUS46723</name>
    <name evidence="3" type="ORF">SRO942_LOCUS51498</name>
</gene>
<evidence type="ECO:0000313" key="2">
    <source>
        <dbReference type="EMBL" id="CAF1685648.1"/>
    </source>
</evidence>
<proteinExistence type="predicted"/>
<organism evidence="2 4">
    <name type="scientific">Didymodactylos carnosus</name>
    <dbReference type="NCBI Taxonomy" id="1234261"/>
    <lineage>
        <taxon>Eukaryota</taxon>
        <taxon>Metazoa</taxon>
        <taxon>Spiralia</taxon>
        <taxon>Gnathifera</taxon>
        <taxon>Rotifera</taxon>
        <taxon>Eurotatoria</taxon>
        <taxon>Bdelloidea</taxon>
        <taxon>Philodinida</taxon>
        <taxon>Philodinidae</taxon>
        <taxon>Didymodactylos</taxon>
    </lineage>
</organism>
<feature type="non-terminal residue" evidence="2">
    <location>
        <position position="21"/>
    </location>
</feature>
<dbReference type="AlphaFoldDB" id="A0A816HAC6"/>
<keyword evidence="4" id="KW-1185">Reference proteome</keyword>
<evidence type="ECO:0000256" key="1">
    <source>
        <dbReference type="SAM" id="MobiDB-lite"/>
    </source>
</evidence>
<accession>A0A816HAC6</accession>
<name>A0A816HAC6_9BILA</name>
<sequence>MAKRWSRPAIAPAATPPTPQS</sequence>
<feature type="region of interest" description="Disordered" evidence="1">
    <location>
        <begin position="1"/>
        <end position="21"/>
    </location>
</feature>